<dbReference type="HOGENOM" id="CLU_3058092_0_0_5"/>
<reference evidence="3" key="1">
    <citation type="submission" date="2011-03" db="EMBL/GenBank/DDBJ databases">
        <title>Draft genome sequence of Brevundimonas diminuta.</title>
        <authorList>
            <person name="Brown P.J.B."/>
            <person name="Buechlein A."/>
            <person name="Hemmerich C."/>
            <person name="Brun Y.V."/>
        </authorList>
    </citation>
    <scope>NUCLEOTIDE SEQUENCE [LARGE SCALE GENOMIC DNA]</scope>
    <source>
        <strain evidence="3">C19</strain>
    </source>
</reference>
<dbReference type="AlphaFoldDB" id="F4QQ05"/>
<gene>
    <name evidence="2" type="ORF">ABI_33090</name>
</gene>
<accession>F4QQ05</accession>
<keyword evidence="1" id="KW-1133">Transmembrane helix</keyword>
<keyword evidence="1" id="KW-0472">Membrane</keyword>
<evidence type="ECO:0000313" key="3">
    <source>
        <dbReference type="Proteomes" id="UP000006512"/>
    </source>
</evidence>
<name>F4QQ05_9CAUL</name>
<protein>
    <submittedName>
        <fullName evidence="2">Uncharacterized protein</fullName>
    </submittedName>
</protein>
<feature type="transmembrane region" description="Helical" evidence="1">
    <location>
        <begin position="6"/>
        <end position="29"/>
    </location>
</feature>
<keyword evidence="1" id="KW-0812">Transmembrane</keyword>
<sequence length="53" mass="5711">MYGRWAGFYWIGNGLALYAVGLVFALALLPGDRDGNRYGQAPSEIAKGASDIF</sequence>
<organism evidence="2 3">
    <name type="scientific">Asticcacaulis biprosthecium C19</name>
    <dbReference type="NCBI Taxonomy" id="715226"/>
    <lineage>
        <taxon>Bacteria</taxon>
        <taxon>Pseudomonadati</taxon>
        <taxon>Pseudomonadota</taxon>
        <taxon>Alphaproteobacteria</taxon>
        <taxon>Caulobacterales</taxon>
        <taxon>Caulobacteraceae</taxon>
        <taxon>Asticcacaulis</taxon>
    </lineage>
</organism>
<evidence type="ECO:0000313" key="2">
    <source>
        <dbReference type="EMBL" id="EGF90292.1"/>
    </source>
</evidence>
<evidence type="ECO:0000256" key="1">
    <source>
        <dbReference type="SAM" id="Phobius"/>
    </source>
</evidence>
<proteinExistence type="predicted"/>
<dbReference type="Proteomes" id="UP000006512">
    <property type="component" value="Unassembled WGS sequence"/>
</dbReference>
<keyword evidence="3" id="KW-1185">Reference proteome</keyword>
<dbReference type="EMBL" id="GL883079">
    <property type="protein sequence ID" value="EGF90292.1"/>
    <property type="molecule type" value="Genomic_DNA"/>
</dbReference>